<dbReference type="EMBL" id="CP109114">
    <property type="protein sequence ID" value="WSC15399.1"/>
    <property type="molecule type" value="Genomic_DNA"/>
</dbReference>
<evidence type="ECO:0000313" key="4">
    <source>
        <dbReference type="EMBL" id="WSC15399.1"/>
    </source>
</evidence>
<keyword evidence="1" id="KW-1133">Transmembrane helix</keyword>
<protein>
    <submittedName>
        <fullName evidence="4">DUF3592 domain-containing protein</fullName>
    </submittedName>
    <submittedName>
        <fullName evidence="3">Uncharacterized protein DUF3592</fullName>
    </submittedName>
</protein>
<dbReference type="Pfam" id="PF12158">
    <property type="entry name" value="DUF3592"/>
    <property type="match status" value="1"/>
</dbReference>
<name>A0A561UW35_9ACTN</name>
<dbReference type="EMBL" id="VIWW01000001">
    <property type="protein sequence ID" value="TWG03575.1"/>
    <property type="molecule type" value="Genomic_DNA"/>
</dbReference>
<dbReference type="InterPro" id="IPR021994">
    <property type="entry name" value="DUF3592"/>
</dbReference>
<feature type="domain" description="DUF3592" evidence="2">
    <location>
        <begin position="36"/>
        <end position="100"/>
    </location>
</feature>
<dbReference type="Proteomes" id="UP001330827">
    <property type="component" value="Chromosome"/>
</dbReference>
<keyword evidence="1" id="KW-0812">Transmembrane</keyword>
<dbReference type="OrthoDB" id="4213250at2"/>
<evidence type="ECO:0000256" key="1">
    <source>
        <dbReference type="SAM" id="Phobius"/>
    </source>
</evidence>
<gene>
    <name evidence="3" type="ORF">FHX80_112007</name>
    <name evidence="4" type="ORF">OIE64_22900</name>
</gene>
<dbReference type="RefSeq" id="WP_145763875.1">
    <property type="nucleotide sequence ID" value="NZ_CP109114.1"/>
</dbReference>
<proteinExistence type="predicted"/>
<keyword evidence="1" id="KW-0472">Membrane</keyword>
<evidence type="ECO:0000313" key="3">
    <source>
        <dbReference type="EMBL" id="TWG03575.1"/>
    </source>
</evidence>
<reference evidence="4 6" key="2">
    <citation type="submission" date="2022-10" db="EMBL/GenBank/DDBJ databases">
        <title>The complete genomes of actinobacterial strains from the NBC collection.</title>
        <authorList>
            <person name="Joergensen T.S."/>
            <person name="Alvarez Arevalo M."/>
            <person name="Sterndorff E.B."/>
            <person name="Faurdal D."/>
            <person name="Vuksanovic O."/>
            <person name="Mourched A.-S."/>
            <person name="Charusanti P."/>
            <person name="Shaw S."/>
            <person name="Blin K."/>
            <person name="Weber T."/>
        </authorList>
    </citation>
    <scope>NUCLEOTIDE SEQUENCE [LARGE SCALE GENOMIC DNA]</scope>
    <source>
        <strain evidence="4 6">NBC 01769</strain>
    </source>
</reference>
<organism evidence="3 5">
    <name type="scientific">Streptomyces brevispora</name>
    <dbReference type="NCBI Taxonomy" id="887462"/>
    <lineage>
        <taxon>Bacteria</taxon>
        <taxon>Bacillati</taxon>
        <taxon>Actinomycetota</taxon>
        <taxon>Actinomycetes</taxon>
        <taxon>Kitasatosporales</taxon>
        <taxon>Streptomycetaceae</taxon>
        <taxon>Streptomyces</taxon>
    </lineage>
</organism>
<evidence type="ECO:0000259" key="2">
    <source>
        <dbReference type="Pfam" id="PF12158"/>
    </source>
</evidence>
<keyword evidence="6" id="KW-1185">Reference proteome</keyword>
<sequence length="137" mass="14934">MNTSYVLIGVVALVALRSLGRTAQQLRGARSGVSAPARCIRVYERDTATGSSNDRRAWHVFAFTAQNGEWVEFQDGSNRRFVEGARVTVRYDPADPKRTATLAGSPRAALTEGAVGLVLMALVLVMFLTDFPQNLFS</sequence>
<evidence type="ECO:0000313" key="5">
    <source>
        <dbReference type="Proteomes" id="UP000318186"/>
    </source>
</evidence>
<accession>A0A561UW35</accession>
<reference evidence="3 5" key="1">
    <citation type="submission" date="2019-06" db="EMBL/GenBank/DDBJ databases">
        <title>Sequencing the genomes of 1000 actinobacteria strains.</title>
        <authorList>
            <person name="Klenk H.-P."/>
        </authorList>
    </citation>
    <scope>NUCLEOTIDE SEQUENCE [LARGE SCALE GENOMIC DNA]</scope>
    <source>
        <strain evidence="3 5">DSM 42059</strain>
    </source>
</reference>
<evidence type="ECO:0000313" key="6">
    <source>
        <dbReference type="Proteomes" id="UP001330827"/>
    </source>
</evidence>
<dbReference type="Proteomes" id="UP000318186">
    <property type="component" value="Unassembled WGS sequence"/>
</dbReference>
<dbReference type="AlphaFoldDB" id="A0A561UW35"/>
<feature type="transmembrane region" description="Helical" evidence="1">
    <location>
        <begin position="108"/>
        <end position="128"/>
    </location>
</feature>